<feature type="region of interest" description="Disordered" evidence="1">
    <location>
        <begin position="109"/>
        <end position="170"/>
    </location>
</feature>
<feature type="compositionally biased region" description="Acidic residues" evidence="1">
    <location>
        <begin position="160"/>
        <end position="170"/>
    </location>
</feature>
<accession>A0A6A6II47</accession>
<evidence type="ECO:0000313" key="3">
    <source>
        <dbReference type="Proteomes" id="UP000800094"/>
    </source>
</evidence>
<dbReference type="AlphaFoldDB" id="A0A6A6II47"/>
<sequence>MAMATPPTQQPPSTGDGAQLTKPADWALYMVSASLILSNDTTLPTTYPTPDACKLALLTALSWHEAHDAYKWPYFPALGFDFTQSMRLRRALVNDTFLALQRNGNVRVGLSNEEGTPESGGSVRGDGRRVGRDKDLKRCGTGGGKRTAKRRCPSRRIPTESEDEDVYESTDAETGIMDNDEFLADVARELISCSGVDVGAVNRGYYGTRKGTVVVADVIRDSLIEVQEQHKSLEGERPVKVRAATSRASAPHSSAELGAHQAGAKKERASVE</sequence>
<name>A0A6A6II47_9PLEO</name>
<reference evidence="2" key="1">
    <citation type="journal article" date="2020" name="Stud. Mycol.">
        <title>101 Dothideomycetes genomes: a test case for predicting lifestyles and emergence of pathogens.</title>
        <authorList>
            <person name="Haridas S."/>
            <person name="Albert R."/>
            <person name="Binder M."/>
            <person name="Bloem J."/>
            <person name="Labutti K."/>
            <person name="Salamov A."/>
            <person name="Andreopoulos B."/>
            <person name="Baker S."/>
            <person name="Barry K."/>
            <person name="Bills G."/>
            <person name="Bluhm B."/>
            <person name="Cannon C."/>
            <person name="Castanera R."/>
            <person name="Culley D."/>
            <person name="Daum C."/>
            <person name="Ezra D."/>
            <person name="Gonzalez J."/>
            <person name="Henrissat B."/>
            <person name="Kuo A."/>
            <person name="Liang C."/>
            <person name="Lipzen A."/>
            <person name="Lutzoni F."/>
            <person name="Magnuson J."/>
            <person name="Mondo S."/>
            <person name="Nolan M."/>
            <person name="Ohm R."/>
            <person name="Pangilinan J."/>
            <person name="Park H.-J."/>
            <person name="Ramirez L."/>
            <person name="Alfaro M."/>
            <person name="Sun H."/>
            <person name="Tritt A."/>
            <person name="Yoshinaga Y."/>
            <person name="Zwiers L.-H."/>
            <person name="Turgeon B."/>
            <person name="Goodwin S."/>
            <person name="Spatafora J."/>
            <person name="Crous P."/>
            <person name="Grigoriev I."/>
        </authorList>
    </citation>
    <scope>NUCLEOTIDE SEQUENCE</scope>
    <source>
        <strain evidence="2">CBS 122368</strain>
    </source>
</reference>
<evidence type="ECO:0000256" key="1">
    <source>
        <dbReference type="SAM" id="MobiDB-lite"/>
    </source>
</evidence>
<proteinExistence type="predicted"/>
<feature type="compositionally biased region" description="Basic and acidic residues" evidence="1">
    <location>
        <begin position="125"/>
        <end position="138"/>
    </location>
</feature>
<dbReference type="OrthoDB" id="3735253at2759"/>
<dbReference type="Proteomes" id="UP000800094">
    <property type="component" value="Unassembled WGS sequence"/>
</dbReference>
<gene>
    <name evidence="2" type="ORF">BU26DRAFT_563743</name>
</gene>
<evidence type="ECO:0000313" key="2">
    <source>
        <dbReference type="EMBL" id="KAF2249847.1"/>
    </source>
</evidence>
<protein>
    <submittedName>
        <fullName evidence="2">Uncharacterized protein</fullName>
    </submittedName>
</protein>
<feature type="compositionally biased region" description="Basic and acidic residues" evidence="1">
    <location>
        <begin position="229"/>
        <end position="239"/>
    </location>
</feature>
<dbReference type="RefSeq" id="XP_033684851.1">
    <property type="nucleotide sequence ID" value="XM_033833201.1"/>
</dbReference>
<keyword evidence="3" id="KW-1185">Reference proteome</keyword>
<dbReference type="EMBL" id="ML987194">
    <property type="protein sequence ID" value="KAF2249847.1"/>
    <property type="molecule type" value="Genomic_DNA"/>
</dbReference>
<feature type="region of interest" description="Disordered" evidence="1">
    <location>
        <begin position="229"/>
        <end position="272"/>
    </location>
</feature>
<dbReference type="GeneID" id="54586531"/>
<organism evidence="2 3">
    <name type="scientific">Trematosphaeria pertusa</name>
    <dbReference type="NCBI Taxonomy" id="390896"/>
    <lineage>
        <taxon>Eukaryota</taxon>
        <taxon>Fungi</taxon>
        <taxon>Dikarya</taxon>
        <taxon>Ascomycota</taxon>
        <taxon>Pezizomycotina</taxon>
        <taxon>Dothideomycetes</taxon>
        <taxon>Pleosporomycetidae</taxon>
        <taxon>Pleosporales</taxon>
        <taxon>Massarineae</taxon>
        <taxon>Trematosphaeriaceae</taxon>
        <taxon>Trematosphaeria</taxon>
    </lineage>
</organism>